<evidence type="ECO:0000259" key="9">
    <source>
        <dbReference type="Pfam" id="PF04095"/>
    </source>
</evidence>
<dbReference type="InterPro" id="IPR036068">
    <property type="entry name" value="Nicotinate_pribotase-like_C"/>
</dbReference>
<dbReference type="InterPro" id="IPR013785">
    <property type="entry name" value="Aldolase_TIM"/>
</dbReference>
<keyword evidence="4" id="KW-0808">Transferase</keyword>
<evidence type="ECO:0000259" key="10">
    <source>
        <dbReference type="Pfam" id="PF18127"/>
    </source>
</evidence>
<feature type="domain" description="Nicotinamide phosphoribosyltransferase N-terminal" evidence="10">
    <location>
        <begin position="25"/>
        <end position="77"/>
    </location>
</feature>
<keyword evidence="12" id="KW-1185">Reference proteome</keyword>
<evidence type="ECO:0000256" key="1">
    <source>
        <dbReference type="ARBA" id="ARBA00010897"/>
    </source>
</evidence>
<evidence type="ECO:0000256" key="8">
    <source>
        <dbReference type="ARBA" id="ARBA00047835"/>
    </source>
</evidence>
<dbReference type="SUPFAM" id="SSF51690">
    <property type="entry name" value="Nicotinate/Quinolinate PRTase C-terminal domain-like"/>
    <property type="match status" value="1"/>
</dbReference>
<evidence type="ECO:0000256" key="4">
    <source>
        <dbReference type="ARBA" id="ARBA00022679"/>
    </source>
</evidence>
<keyword evidence="3 11" id="KW-0328">Glycosyltransferase</keyword>
<dbReference type="Gene3D" id="3.20.20.70">
    <property type="entry name" value="Aldolase class I"/>
    <property type="match status" value="1"/>
</dbReference>
<comment type="similarity">
    <text evidence="1">Belongs to the NAPRTase family.</text>
</comment>
<gene>
    <name evidence="11" type="ORF">ACFO4R_08215</name>
</gene>
<dbReference type="EC" id="2.4.2.12" evidence="6"/>
<dbReference type="EMBL" id="JBHSHL010000033">
    <property type="protein sequence ID" value="MFC4805065.1"/>
    <property type="molecule type" value="Genomic_DNA"/>
</dbReference>
<protein>
    <recommendedName>
        <fullName evidence="7">Nicotinamide phosphoribosyltransferase</fullName>
        <ecNumber evidence="6">2.4.2.12</ecNumber>
    </recommendedName>
</protein>
<evidence type="ECO:0000256" key="7">
    <source>
        <dbReference type="ARBA" id="ARBA00035036"/>
    </source>
</evidence>
<evidence type="ECO:0000256" key="5">
    <source>
        <dbReference type="ARBA" id="ARBA00035007"/>
    </source>
</evidence>
<reference evidence="12" key="1">
    <citation type="journal article" date="2019" name="Int. J. Syst. Evol. Microbiol.">
        <title>The Global Catalogue of Microorganisms (GCM) 10K type strain sequencing project: providing services to taxonomists for standard genome sequencing and annotation.</title>
        <authorList>
            <consortium name="The Broad Institute Genomics Platform"/>
            <consortium name="The Broad Institute Genome Sequencing Center for Infectious Disease"/>
            <person name="Wu L."/>
            <person name="Ma J."/>
        </authorList>
    </citation>
    <scope>NUCLEOTIDE SEQUENCE [LARGE SCALE GENOMIC DNA]</scope>
    <source>
        <strain evidence="12">CCUG 46385</strain>
    </source>
</reference>
<dbReference type="NCBIfam" id="NF006629">
    <property type="entry name" value="PRK09198.1"/>
    <property type="match status" value="1"/>
</dbReference>
<keyword evidence="11" id="KW-0436">Ligase</keyword>
<accession>A0ABV9QMQ4</accession>
<evidence type="ECO:0000256" key="6">
    <source>
        <dbReference type="ARBA" id="ARBA00035024"/>
    </source>
</evidence>
<evidence type="ECO:0000256" key="2">
    <source>
        <dbReference type="ARBA" id="ARBA00022642"/>
    </source>
</evidence>
<evidence type="ECO:0000313" key="11">
    <source>
        <dbReference type="EMBL" id="MFC4805065.1"/>
    </source>
</evidence>
<dbReference type="PANTHER" id="PTHR43816:SF1">
    <property type="entry name" value="NICOTINAMIDE PHOSPHORIBOSYLTRANSFERASE"/>
    <property type="match status" value="1"/>
</dbReference>
<dbReference type="InterPro" id="IPR016471">
    <property type="entry name" value="Nicotinamide_PRibTrfase"/>
</dbReference>
<feature type="domain" description="Nicotinate/nicotinamide phosphoribosyltransferase" evidence="9">
    <location>
        <begin position="203"/>
        <end position="453"/>
    </location>
</feature>
<proteinExistence type="inferred from homology"/>
<dbReference type="Pfam" id="PF18127">
    <property type="entry name" value="NAMPT_N"/>
    <property type="match status" value="1"/>
</dbReference>
<comment type="pathway">
    <text evidence="5">Cofactor biosynthesis; NAD(+) biosynthesis; nicotinamide D-ribonucleotide from 5-phospho-alpha-D-ribose 1-diphosphate and nicotinamide: step 1/1.</text>
</comment>
<dbReference type="Pfam" id="PF04095">
    <property type="entry name" value="NAPRTase"/>
    <property type="match status" value="1"/>
</dbReference>
<dbReference type="InterPro" id="IPR041529">
    <property type="entry name" value="DUF5598"/>
</dbReference>
<dbReference type="PANTHER" id="PTHR43816">
    <property type="entry name" value="NICOTINAMIDE PHOSPHORIBOSYLTRANSFERASE"/>
    <property type="match status" value="1"/>
</dbReference>
<evidence type="ECO:0000256" key="3">
    <source>
        <dbReference type="ARBA" id="ARBA00022676"/>
    </source>
</evidence>
<comment type="catalytic activity">
    <reaction evidence="8">
        <text>beta-nicotinamide D-ribonucleotide + diphosphate = 5-phospho-alpha-D-ribose 1-diphosphate + nicotinamide + H(+)</text>
        <dbReference type="Rhea" id="RHEA:16149"/>
        <dbReference type="ChEBI" id="CHEBI:14649"/>
        <dbReference type="ChEBI" id="CHEBI:15378"/>
        <dbReference type="ChEBI" id="CHEBI:17154"/>
        <dbReference type="ChEBI" id="CHEBI:33019"/>
        <dbReference type="ChEBI" id="CHEBI:58017"/>
        <dbReference type="EC" id="2.4.2.12"/>
    </reaction>
    <physiologicalReaction direction="right-to-left" evidence="8">
        <dbReference type="Rhea" id="RHEA:16151"/>
    </physiologicalReaction>
</comment>
<dbReference type="GO" id="GO:0016757">
    <property type="term" value="F:glycosyltransferase activity"/>
    <property type="evidence" value="ECO:0007669"/>
    <property type="project" value="UniProtKB-KW"/>
</dbReference>
<organism evidence="11 12">
    <name type="scientific">Filifactor villosus</name>
    <dbReference type="NCBI Taxonomy" id="29374"/>
    <lineage>
        <taxon>Bacteria</taxon>
        <taxon>Bacillati</taxon>
        <taxon>Bacillota</taxon>
        <taxon>Clostridia</taxon>
        <taxon>Peptostreptococcales</taxon>
        <taxon>Filifactoraceae</taxon>
        <taxon>Filifactor</taxon>
    </lineage>
</organism>
<dbReference type="RefSeq" id="WP_379788603.1">
    <property type="nucleotide sequence ID" value="NZ_JBHSHL010000033.1"/>
</dbReference>
<dbReference type="Proteomes" id="UP001595916">
    <property type="component" value="Unassembled WGS sequence"/>
</dbReference>
<comment type="caution">
    <text evidence="11">The sequence shown here is derived from an EMBL/GenBank/DDBJ whole genome shotgun (WGS) entry which is preliminary data.</text>
</comment>
<dbReference type="PIRSF" id="PIRSF005943">
    <property type="entry name" value="NMPRT"/>
    <property type="match status" value="1"/>
</dbReference>
<evidence type="ECO:0000313" key="12">
    <source>
        <dbReference type="Proteomes" id="UP001595916"/>
    </source>
</evidence>
<dbReference type="InterPro" id="IPR041525">
    <property type="entry name" value="N/Namide_PRibTrfase"/>
</dbReference>
<name>A0ABV9QMQ4_9FIRM</name>
<sequence>MGRTLVFLSGLPIETEKKMKNTNPLLLIDFYKAVHSDMLPKKITKSVSYFTPRMSRIDRWQEVVMFGLQAFIKTYLIDYFREEFFSRPKEEVVGEYARVMDASLGKGTYNGERVGLLHDLGYLPVEIRALKEGTRVPMHVPMFAMTNTHPNFAWLPQALESLVSAEMWHPMISATVGASYRDIVNIYAQKTCDDKVSRARLLGDFSFRGQESLQSAVKSSAGWCLSFLNTATVPVIPYLEQHYNCDCEKEEVAFGSPSTEHSVMCSNYAVDGDEITLLRRLLTEIYPDTSFSVVLDSYDYWNVIDNILPKLKKEIMEHRGCMLMRGDSGDCVEVVTKTVFKLWEQFKGTVNSKGYKVLDPHVKAIYGDSITLQRCEEIYRILEENGFAVSNVALGAGSFSMQCLEEDGVLKPFTRDTFSFAVKATYMEIEGRSYPIFKDPKDGGFKKSQKGCCIVTREGEVLSYRDEYTWEEACCEENLLQEVFRDGVFLREQNLADVRRELHGNGF</sequence>
<dbReference type="GO" id="GO:0004516">
    <property type="term" value="F:nicotinate phosphoribosyltransferase activity"/>
    <property type="evidence" value="ECO:0007669"/>
    <property type="project" value="UniProtKB-EC"/>
</dbReference>
<keyword evidence="2" id="KW-0662">Pyridine nucleotide biosynthesis</keyword>